<feature type="non-terminal residue" evidence="1">
    <location>
        <position position="1"/>
    </location>
</feature>
<sequence>LVFISFLTNENKGFMFEKLQASGQEPKQFRFSGNHPDLTKIDKLLAELSYIDKSTVFI</sequence>
<protein>
    <submittedName>
        <fullName evidence="1">Uncharacterized protein</fullName>
    </submittedName>
</protein>
<reference evidence="1" key="1">
    <citation type="submission" date="2018-10" db="EMBL/GenBank/DDBJ databases">
        <title>Hidden diversity of soil giant viruses.</title>
        <authorList>
            <person name="Schulz F."/>
            <person name="Alteio L."/>
            <person name="Goudeau D."/>
            <person name="Ryan E.M."/>
            <person name="Malmstrom R.R."/>
            <person name="Blanchard J."/>
            <person name="Woyke T."/>
        </authorList>
    </citation>
    <scope>NUCLEOTIDE SEQUENCE</scope>
    <source>
        <strain evidence="1">HYV1</strain>
    </source>
</reference>
<dbReference type="EMBL" id="MK072429">
    <property type="protein sequence ID" value="AYV84869.1"/>
    <property type="molecule type" value="Genomic_DNA"/>
</dbReference>
<evidence type="ECO:0000313" key="1">
    <source>
        <dbReference type="EMBL" id="AYV84869.1"/>
    </source>
</evidence>
<name>A0A3G5AHI6_9VIRU</name>
<organism evidence="1">
    <name type="scientific">Hyperionvirus sp</name>
    <dbReference type="NCBI Taxonomy" id="2487770"/>
    <lineage>
        <taxon>Viruses</taxon>
        <taxon>Varidnaviria</taxon>
        <taxon>Bamfordvirae</taxon>
        <taxon>Nucleocytoviricota</taxon>
        <taxon>Megaviricetes</taxon>
        <taxon>Imitervirales</taxon>
        <taxon>Mimiviridae</taxon>
        <taxon>Klosneuvirinae</taxon>
    </lineage>
</organism>
<gene>
    <name evidence="1" type="ORF">Hyperionvirus47_1</name>
</gene>
<accession>A0A3G5AHI6</accession>
<proteinExistence type="predicted"/>